<sequence>MDRQDSDDIMKFLDGMASSDDVLFGFLDGGNHSPEVYPDTGSFAAGEDSYAENDAAGCNSDENKTFWLEQEQLLQATLYRTSSIETKIRQAAKQALKEVRSEGTQCVCRRPVAGGCRSCLRGEVARRLREAGYDCVSCKSKWRSNHEIPAGEHEYLEIVDQSGSKKVEIRVVIELSFRAEFEMARGSEEYKRLVGILPEVYVGKTERLRTLIKILCMAAKKCMKDKKMHMGPWRKHKYMQAKWLGTCERKSMRLVAETKTETEEEDMIAKAKQRVSMLNYGIFENVSAGMGRPAAVAVESPSACFCKSKGRSFQARGRSFEISIHFRSIPVLYASFFPLQILGESSQSWQGVMCAHRVAADIGLERKSKVLDAGLLGILGWLRTLA</sequence>
<keyword evidence="2" id="KW-1185">Reference proteome</keyword>
<dbReference type="Proteomes" id="UP000824890">
    <property type="component" value="Unassembled WGS sequence"/>
</dbReference>
<dbReference type="Pfam" id="PF04720">
    <property type="entry name" value="PDDEXK_6"/>
    <property type="match status" value="1"/>
</dbReference>
<organism evidence="1 2">
    <name type="scientific">Brassica napus</name>
    <name type="common">Rape</name>
    <dbReference type="NCBI Taxonomy" id="3708"/>
    <lineage>
        <taxon>Eukaryota</taxon>
        <taxon>Viridiplantae</taxon>
        <taxon>Streptophyta</taxon>
        <taxon>Embryophyta</taxon>
        <taxon>Tracheophyta</taxon>
        <taxon>Spermatophyta</taxon>
        <taxon>Magnoliopsida</taxon>
        <taxon>eudicotyledons</taxon>
        <taxon>Gunneridae</taxon>
        <taxon>Pentapetalae</taxon>
        <taxon>rosids</taxon>
        <taxon>malvids</taxon>
        <taxon>Brassicales</taxon>
        <taxon>Brassicaceae</taxon>
        <taxon>Brassiceae</taxon>
        <taxon>Brassica</taxon>
    </lineage>
</organism>
<evidence type="ECO:0000313" key="2">
    <source>
        <dbReference type="Proteomes" id="UP000824890"/>
    </source>
</evidence>
<name>A0ABQ8BCN8_BRANA</name>
<protein>
    <submittedName>
        <fullName evidence="1">Uncharacterized protein</fullName>
    </submittedName>
</protein>
<dbReference type="PANTHER" id="PTHR31579:SF59">
    <property type="entry name" value="GENOME ASSEMBLY, CHROMOSOME: A01"/>
    <property type="match status" value="1"/>
</dbReference>
<gene>
    <name evidence="1" type="ORF">HID58_042068</name>
</gene>
<dbReference type="InterPro" id="IPR006502">
    <property type="entry name" value="PDDEXK-like"/>
</dbReference>
<comment type="caution">
    <text evidence="1">The sequence shown here is derived from an EMBL/GenBank/DDBJ whole genome shotgun (WGS) entry which is preliminary data.</text>
</comment>
<dbReference type="NCBIfam" id="TIGR01615">
    <property type="entry name" value="A_thal_3542"/>
    <property type="match status" value="1"/>
</dbReference>
<proteinExistence type="predicted"/>
<evidence type="ECO:0000313" key="1">
    <source>
        <dbReference type="EMBL" id="KAH0902565.1"/>
    </source>
</evidence>
<dbReference type="EMBL" id="JAGKQM010000011">
    <property type="protein sequence ID" value="KAH0902565.1"/>
    <property type="molecule type" value="Genomic_DNA"/>
</dbReference>
<reference evidence="1 2" key="1">
    <citation type="submission" date="2021-05" db="EMBL/GenBank/DDBJ databases">
        <title>Genome Assembly of Synthetic Allotetraploid Brassica napus Reveals Homoeologous Exchanges between Subgenomes.</title>
        <authorList>
            <person name="Davis J.T."/>
        </authorList>
    </citation>
    <scope>NUCLEOTIDE SEQUENCE [LARGE SCALE GENOMIC DNA]</scope>
    <source>
        <strain evidence="2">cv. Da-Ae</strain>
        <tissue evidence="1">Seedling</tissue>
    </source>
</reference>
<dbReference type="PANTHER" id="PTHR31579">
    <property type="entry name" value="OS03G0796600 PROTEIN"/>
    <property type="match status" value="1"/>
</dbReference>
<accession>A0ABQ8BCN8</accession>